<proteinExistence type="predicted"/>
<feature type="region of interest" description="Disordered" evidence="1">
    <location>
        <begin position="70"/>
        <end position="93"/>
    </location>
</feature>
<organism evidence="2 3">
    <name type="scientific">Catenulispora acidiphila (strain DSM 44928 / JCM 14897 / NBRC 102108 / NRRL B-24433 / ID139908)</name>
    <dbReference type="NCBI Taxonomy" id="479433"/>
    <lineage>
        <taxon>Bacteria</taxon>
        <taxon>Bacillati</taxon>
        <taxon>Actinomycetota</taxon>
        <taxon>Actinomycetes</taxon>
        <taxon>Catenulisporales</taxon>
        <taxon>Catenulisporaceae</taxon>
        <taxon>Catenulispora</taxon>
    </lineage>
</organism>
<dbReference type="HOGENOM" id="CLU_2394396_0_0_11"/>
<dbReference type="KEGG" id="cai:Caci_8550"/>
<sequence length="93" mass="9980">MAMWATNGKRGLIPGTVGITITVIEYYAGTNTYQKVSSAAYRLDGVPQPATPHRSAESAPVSMVRPFIVAGLTERTPQRGGRRRSSASDGDDR</sequence>
<dbReference type="AlphaFoldDB" id="C7PYP8"/>
<keyword evidence="3" id="KW-1185">Reference proteome</keyword>
<accession>C7PYP8</accession>
<evidence type="ECO:0000313" key="3">
    <source>
        <dbReference type="Proteomes" id="UP000000851"/>
    </source>
</evidence>
<dbReference type="Proteomes" id="UP000000851">
    <property type="component" value="Chromosome"/>
</dbReference>
<dbReference type="InParanoid" id="C7PYP8"/>
<reference evidence="2 3" key="1">
    <citation type="journal article" date="2009" name="Stand. Genomic Sci.">
        <title>Complete genome sequence of Catenulispora acidiphila type strain (ID 139908).</title>
        <authorList>
            <person name="Copeland A."/>
            <person name="Lapidus A."/>
            <person name="Glavina Del Rio T."/>
            <person name="Nolan M."/>
            <person name="Lucas S."/>
            <person name="Chen F."/>
            <person name="Tice H."/>
            <person name="Cheng J.F."/>
            <person name="Bruce D."/>
            <person name="Goodwin L."/>
            <person name="Pitluck S."/>
            <person name="Mikhailova N."/>
            <person name="Pati A."/>
            <person name="Ivanova N."/>
            <person name="Mavromatis K."/>
            <person name="Chen A."/>
            <person name="Palaniappan K."/>
            <person name="Chain P."/>
            <person name="Land M."/>
            <person name="Hauser L."/>
            <person name="Chang Y.J."/>
            <person name="Jeffries C.D."/>
            <person name="Chertkov O."/>
            <person name="Brettin T."/>
            <person name="Detter J.C."/>
            <person name="Han C."/>
            <person name="Ali Z."/>
            <person name="Tindall B.J."/>
            <person name="Goker M."/>
            <person name="Bristow J."/>
            <person name="Eisen J.A."/>
            <person name="Markowitz V."/>
            <person name="Hugenholtz P."/>
            <person name="Kyrpides N.C."/>
            <person name="Klenk H.P."/>
        </authorList>
    </citation>
    <scope>NUCLEOTIDE SEQUENCE [LARGE SCALE GENOMIC DNA]</scope>
    <source>
        <strain evidence="3">DSM 44928 / JCM 14897 / NBRC 102108 / NRRL B-24433 / ID139908</strain>
    </source>
</reference>
<name>C7PYP8_CATAD</name>
<evidence type="ECO:0000256" key="1">
    <source>
        <dbReference type="SAM" id="MobiDB-lite"/>
    </source>
</evidence>
<gene>
    <name evidence="2" type="ordered locus">Caci_8550</name>
</gene>
<dbReference type="RefSeq" id="WP_015797095.1">
    <property type="nucleotide sequence ID" value="NC_013131.1"/>
</dbReference>
<dbReference type="EMBL" id="CP001700">
    <property type="protein sequence ID" value="ACU77370.1"/>
    <property type="molecule type" value="Genomic_DNA"/>
</dbReference>
<evidence type="ECO:0000313" key="2">
    <source>
        <dbReference type="EMBL" id="ACU77370.1"/>
    </source>
</evidence>
<dbReference type="STRING" id="479433.Caci_8550"/>
<protein>
    <submittedName>
        <fullName evidence="2">Uncharacterized protein</fullName>
    </submittedName>
</protein>